<evidence type="ECO:0000259" key="6">
    <source>
        <dbReference type="Pfam" id="PF17851"/>
    </source>
</evidence>
<evidence type="ECO:0000256" key="1">
    <source>
        <dbReference type="ARBA" id="ARBA00004834"/>
    </source>
</evidence>
<comment type="similarity">
    <text evidence="2">Belongs to the glycosyl hydrolase 43 family.</text>
</comment>
<evidence type="ECO:0000313" key="8">
    <source>
        <dbReference type="Proteomes" id="UP000632222"/>
    </source>
</evidence>
<feature type="domain" description="Beta-xylosidase C-terminal Concanavalin A-like" evidence="6">
    <location>
        <begin position="404"/>
        <end position="601"/>
    </location>
</feature>
<keyword evidence="8" id="KW-1185">Reference proteome</keyword>
<dbReference type="Gene3D" id="2.115.10.20">
    <property type="entry name" value="Glycosyl hydrolase domain, family 43"/>
    <property type="match status" value="1"/>
</dbReference>
<keyword evidence="5" id="KW-0732">Signal</keyword>
<evidence type="ECO:0000256" key="5">
    <source>
        <dbReference type="SAM" id="SignalP"/>
    </source>
</evidence>
<dbReference type="SUPFAM" id="SSF49899">
    <property type="entry name" value="Concanavalin A-like lectins/glucanases"/>
    <property type="match status" value="1"/>
</dbReference>
<dbReference type="RefSeq" id="WP_189002484.1">
    <property type="nucleotide sequence ID" value="NZ_BMOD01000005.1"/>
</dbReference>
<keyword evidence="4" id="KW-0326">Glycosidase</keyword>
<name>A0ABQ2CZ22_9DEIO</name>
<feature type="signal peptide" evidence="5">
    <location>
        <begin position="1"/>
        <end position="22"/>
    </location>
</feature>
<dbReference type="Proteomes" id="UP000632222">
    <property type="component" value="Unassembled WGS sequence"/>
</dbReference>
<comment type="caution">
    <text evidence="7">The sequence shown here is derived from an EMBL/GenBank/DDBJ whole genome shotgun (WGS) entry which is preliminary data.</text>
</comment>
<dbReference type="InterPro" id="IPR050727">
    <property type="entry name" value="GH43_arabinanases"/>
</dbReference>
<dbReference type="Pfam" id="PF17851">
    <property type="entry name" value="GH43_C2"/>
    <property type="match status" value="1"/>
</dbReference>
<dbReference type="Pfam" id="PF04616">
    <property type="entry name" value="Glyco_hydro_43"/>
    <property type="match status" value="1"/>
</dbReference>
<sequence length="606" mass="66527">MQNPRNLSLGVLAVMSVTALNACNTQPPQPISTFQNPLKITLDNGKTVDTCADPSIIQGQKAGDQKWYIYCTTDPLNSTDKNDKGDFNFHQIPILMSEDLVHWSYQGDAFKDKPAWVKNDAGLWAPDIEYINGKYLLYYTASDTVAGGSAIGVATSDSPLGPWVDSGTPVVEPHRPPNCCGENDRRWTFDPDVIADDAGQLWIFYGSYYGGMSVRKLSADGLTSNKASQKEIAIANRYEGAQVFKKNGYFYLTVSASACCNGPLTGYSLFVGRSKNADGPFLDQDGVDFNATNAGGTPFLAQNGNRWVGVGHNAVFTDASGQDWTVYHGVDQTSPFLNTNNFTRRPVLMDPVDWVNGWPVVRGGHGPSDQAMPAPAAKKGQKNNYKTDFLKNAEPRDPIAAATDEFSGDLSGWEWTREPAAAEFGLEEGTFRMDAQHADLHMDSNTASILSKIAPAEDYVVETKVKINFPADGCCFNYTQAGLVIFSNDNNFVKLVQFSLWETRQVEFAKEVGAVPDGFPRYGNLVLGPPARADQYTYLRIVKHTENGHDLYTGYTSLDGVKWNRGGTWEHNLGANARIGLVSMGTQDGGQQFKANFDYVRIYTLK</sequence>
<reference evidence="8" key="1">
    <citation type="journal article" date="2019" name="Int. J. Syst. Evol. Microbiol.">
        <title>The Global Catalogue of Microorganisms (GCM) 10K type strain sequencing project: providing services to taxonomists for standard genome sequencing and annotation.</title>
        <authorList>
            <consortium name="The Broad Institute Genomics Platform"/>
            <consortium name="The Broad Institute Genome Sequencing Center for Infectious Disease"/>
            <person name="Wu L."/>
            <person name="Ma J."/>
        </authorList>
    </citation>
    <scope>NUCLEOTIDE SEQUENCE [LARGE SCALE GENOMIC DNA]</scope>
    <source>
        <strain evidence="8">JCM 14370</strain>
    </source>
</reference>
<evidence type="ECO:0000256" key="4">
    <source>
        <dbReference type="ARBA" id="ARBA00023295"/>
    </source>
</evidence>
<dbReference type="PANTHER" id="PTHR43301">
    <property type="entry name" value="ARABINAN ENDO-1,5-ALPHA-L-ARABINOSIDASE"/>
    <property type="match status" value="1"/>
</dbReference>
<dbReference type="CDD" id="cd18616">
    <property type="entry name" value="GH43_ABN-like"/>
    <property type="match status" value="1"/>
</dbReference>
<dbReference type="Gene3D" id="2.60.120.200">
    <property type="match status" value="1"/>
</dbReference>
<dbReference type="SUPFAM" id="SSF75005">
    <property type="entry name" value="Arabinanase/levansucrase/invertase"/>
    <property type="match status" value="1"/>
</dbReference>
<dbReference type="InterPro" id="IPR013320">
    <property type="entry name" value="ConA-like_dom_sf"/>
</dbReference>
<evidence type="ECO:0000256" key="2">
    <source>
        <dbReference type="ARBA" id="ARBA00009865"/>
    </source>
</evidence>
<evidence type="ECO:0000313" key="7">
    <source>
        <dbReference type="EMBL" id="GGJ33246.1"/>
    </source>
</evidence>
<protein>
    <recommendedName>
        <fullName evidence="6">Beta-xylosidase C-terminal Concanavalin A-like domain-containing protein</fullName>
    </recommendedName>
</protein>
<dbReference type="PANTHER" id="PTHR43301:SF3">
    <property type="entry name" value="ARABINAN ENDO-1,5-ALPHA-L-ARABINOSIDASE A-RELATED"/>
    <property type="match status" value="1"/>
</dbReference>
<comment type="pathway">
    <text evidence="1">Glycan metabolism; L-arabinan degradation.</text>
</comment>
<feature type="chain" id="PRO_5047320948" description="Beta-xylosidase C-terminal Concanavalin A-like domain-containing protein" evidence="5">
    <location>
        <begin position="23"/>
        <end position="606"/>
    </location>
</feature>
<dbReference type="EMBL" id="BMOD01000005">
    <property type="protein sequence ID" value="GGJ33246.1"/>
    <property type="molecule type" value="Genomic_DNA"/>
</dbReference>
<evidence type="ECO:0000256" key="3">
    <source>
        <dbReference type="ARBA" id="ARBA00022801"/>
    </source>
</evidence>
<proteinExistence type="inferred from homology"/>
<dbReference type="InterPro" id="IPR006710">
    <property type="entry name" value="Glyco_hydro_43"/>
</dbReference>
<keyword evidence="3" id="KW-0378">Hydrolase</keyword>
<accession>A0ABQ2CZ22</accession>
<dbReference type="InterPro" id="IPR023296">
    <property type="entry name" value="Glyco_hydro_beta-prop_sf"/>
</dbReference>
<dbReference type="InterPro" id="IPR041542">
    <property type="entry name" value="GH43_C2"/>
</dbReference>
<gene>
    <name evidence="7" type="ORF">GCM10008938_19430</name>
</gene>
<organism evidence="7 8">
    <name type="scientific">Deinococcus roseus</name>
    <dbReference type="NCBI Taxonomy" id="392414"/>
    <lineage>
        <taxon>Bacteria</taxon>
        <taxon>Thermotogati</taxon>
        <taxon>Deinococcota</taxon>
        <taxon>Deinococci</taxon>
        <taxon>Deinococcales</taxon>
        <taxon>Deinococcaceae</taxon>
        <taxon>Deinococcus</taxon>
    </lineage>
</organism>